<dbReference type="GO" id="GO:0016020">
    <property type="term" value="C:membrane"/>
    <property type="evidence" value="ECO:0007669"/>
    <property type="project" value="UniProtKB-SubCell"/>
</dbReference>
<feature type="repeat" description="ANK" evidence="7">
    <location>
        <begin position="766"/>
        <end position="798"/>
    </location>
</feature>
<dbReference type="Proteomes" id="UP000243579">
    <property type="component" value="Unassembled WGS sequence"/>
</dbReference>
<feature type="transmembrane region" description="Helical" evidence="9">
    <location>
        <begin position="1092"/>
        <end position="1113"/>
    </location>
</feature>
<feature type="domain" description="Ion transport" evidence="10">
    <location>
        <begin position="1135"/>
        <end position="1324"/>
    </location>
</feature>
<dbReference type="Gene3D" id="1.25.40.20">
    <property type="entry name" value="Ankyrin repeat-containing domain"/>
    <property type="match status" value="5"/>
</dbReference>
<feature type="transmembrane region" description="Helical" evidence="9">
    <location>
        <begin position="1031"/>
        <end position="1053"/>
    </location>
</feature>
<evidence type="ECO:0000256" key="2">
    <source>
        <dbReference type="ARBA" id="ARBA00022692"/>
    </source>
</evidence>
<evidence type="ECO:0000256" key="7">
    <source>
        <dbReference type="PROSITE-ProRule" id="PRU00023"/>
    </source>
</evidence>
<dbReference type="InterPro" id="IPR005821">
    <property type="entry name" value="Ion_trans_dom"/>
</dbReference>
<evidence type="ECO:0000256" key="4">
    <source>
        <dbReference type="ARBA" id="ARBA00022989"/>
    </source>
</evidence>
<keyword evidence="2 9" id="KW-0812">Transmembrane</keyword>
<dbReference type="GO" id="GO:0005216">
    <property type="term" value="F:monoatomic ion channel activity"/>
    <property type="evidence" value="ECO:0007669"/>
    <property type="project" value="InterPro"/>
</dbReference>
<evidence type="ECO:0000313" key="12">
    <source>
        <dbReference type="Proteomes" id="UP000243579"/>
    </source>
</evidence>
<evidence type="ECO:0000313" key="11">
    <source>
        <dbReference type="EMBL" id="OQR87217.1"/>
    </source>
</evidence>
<dbReference type="Pfam" id="PF00520">
    <property type="entry name" value="Ion_trans"/>
    <property type="match status" value="1"/>
</dbReference>
<organism evidence="11 12">
    <name type="scientific">Achlya hypogyna</name>
    <name type="common">Oomycete</name>
    <name type="synonym">Protoachlya hypogyna</name>
    <dbReference type="NCBI Taxonomy" id="1202772"/>
    <lineage>
        <taxon>Eukaryota</taxon>
        <taxon>Sar</taxon>
        <taxon>Stramenopiles</taxon>
        <taxon>Oomycota</taxon>
        <taxon>Saprolegniomycetes</taxon>
        <taxon>Saprolegniales</taxon>
        <taxon>Achlyaceae</taxon>
        <taxon>Achlya</taxon>
    </lineage>
</organism>
<evidence type="ECO:0000256" key="9">
    <source>
        <dbReference type="SAM" id="Phobius"/>
    </source>
</evidence>
<reference evidence="11 12" key="1">
    <citation type="journal article" date="2014" name="Genome Biol. Evol.">
        <title>The secreted proteins of Achlya hypogyna and Thraustotheca clavata identify the ancestral oomycete secretome and reveal gene acquisitions by horizontal gene transfer.</title>
        <authorList>
            <person name="Misner I."/>
            <person name="Blouin N."/>
            <person name="Leonard G."/>
            <person name="Richards T.A."/>
            <person name="Lane C.E."/>
        </authorList>
    </citation>
    <scope>NUCLEOTIDE SEQUENCE [LARGE SCALE GENOMIC DNA]</scope>
    <source>
        <strain evidence="11 12">ATCC 48635</strain>
    </source>
</reference>
<feature type="transmembrane region" description="Helical" evidence="9">
    <location>
        <begin position="1158"/>
        <end position="1181"/>
    </location>
</feature>
<name>A0A1V9YND1_ACHHY</name>
<dbReference type="EMBL" id="JNBR01001457">
    <property type="protein sequence ID" value="OQR87217.1"/>
    <property type="molecule type" value="Genomic_DNA"/>
</dbReference>
<accession>A0A1V9YND1</accession>
<feature type="transmembrane region" description="Helical" evidence="9">
    <location>
        <begin position="1225"/>
        <end position="1246"/>
    </location>
</feature>
<dbReference type="Gene3D" id="1.10.287.70">
    <property type="match status" value="1"/>
</dbReference>
<sequence>MASSAATRSPANGGSFKVMSPKDIMSQLNVKMSESDDDEDEEEEDHSETYMVDLFVYGQVAPLIKRLQTESITEDDLQATNTDLNILSAAAMYGNHKVVELVLDKLNYKLLPDYTYTPIYYAVYNNHKRVVRILLDRINGINLAGTDEYGSTTLHIAAAYEHNEVLEMLLDRGARVDFANEHGETPLHKAAAHGNVTGVAILLRHGAFVNQLTAGGATPMHAVVSSCEEPEKARQVVDLLAMACANLDIKDNDGHSIVDVCATDELRQQIEKEAAFRANFPIHCMVRNGDEKTLREWLEHVDADALAAGVRWPGRYSQGGEWADTSFMVTVYVTPAEKEYMKYRLVGGGTDDRGPYTIRGSWDADNAIEICKMYLQQVVDYRGSFDPETRRFTGEFEAGNSCGDVEFSMPLWPCAGCRQLIPLEGARCVDCAMPNENEEITEDWVEEKRMGLEESLERIAAEINKQDEDGRTAIMCAAKEGHPKMLHILLPYCQRDELATTDNAGKTALDHALGRRLVCKRNVEKKSNDATFECIEVLCAVGGLTIDPHSIPSFMWFEKKHQFCNGDCEATVEEVSLPALAQNSSWDEVERHLRDSELPYSIINKFDEHGKAIIHLICEAGKADLFQLLLKQPNFERDLTTTSGEYPLFLAATKPTLRMCRLLLEAGADPLKLVSPAHFDYEAFRKKPLRLLPDGKCLSFLKAKVDLKKKYPLYYIARVKSIDAAEAYKAAKQSAMHVAILNQLPVSIVQELVDEDMHIVNVVDENEESPLLVAARMGLADHVACLLANDADVDVMNKTGDTALIVASLAGHVDIVKQLLHGLADIDVENDDDKTVVMLLDEWLAANAPKGKGVTKKERMASPQAQIKALILEEDRERETSVSFREKLAQSLVDLNVVDAFDGNGFAKAINCSPVLGRTFLNDCLWMDRHAVHFRHMGHVYGEKVRSSALYAVLNMKTDDEDLIYEAKTECLEHVVMRRVIQIKWELFAQRKYLENLLVYGLLLVSMTISSILFDKAIVPATVEIVNPTGFATVVGVTSVVLTLTGFAMLQWLRPQALWRLARFGYDGSLSFDPTLKIDDLASYKVAAKKRLVIATAVLTVALSIVALGAILILGLEDYFIVFNNGVLAGAALYFVLAEGQEFKAAGLKYFADSTNCVQLFVYVLIAAFFVPMKLGIFGMVPLPVQIGFGGFLTIFLWLLSIQFLEVVPTASYLLPMIRNLMGDIWNFFMLLAVFQVGITITYYQIFVGKSDDAFGSLAQSFYTTYFILFGNTPTDSLASFTDLTEGGEHALYIFTVFLMMFHAAAVAIILMNLLMASMNKTVDGGLERAHTEALASYAQAILRLEQAMNYSTEENVKLMHLAPEVLNPIFTEPVPKARLSVTPEQEAMVTEHIDATASWQAKADTLRADVLAAYDAFYDGIVHVEHFTKVPVRTVLDKELFLAAATRAKLAGHFDDAAKCRGQQDRVALLTKYQRIVKKVIADLGKALHDIWSPDTEDATHARCVLVYQLAHQADLPDEVVRLDERIRHLFFAAVAEAEADKKDEPKASELMAQLTKVDEINGSTQSALDDMRAKVEELMAMMAAMKTQEA</sequence>
<dbReference type="SUPFAM" id="SSF48403">
    <property type="entry name" value="Ankyrin repeat"/>
    <property type="match status" value="2"/>
</dbReference>
<evidence type="ECO:0000259" key="10">
    <source>
        <dbReference type="Pfam" id="PF00520"/>
    </source>
</evidence>
<evidence type="ECO:0000256" key="6">
    <source>
        <dbReference type="ARBA" id="ARBA00023136"/>
    </source>
</evidence>
<keyword evidence="12" id="KW-1185">Reference proteome</keyword>
<gene>
    <name evidence="11" type="ORF">ACHHYP_09359</name>
</gene>
<keyword evidence="5 7" id="KW-0040">ANK repeat</keyword>
<evidence type="ECO:0000256" key="1">
    <source>
        <dbReference type="ARBA" id="ARBA00004141"/>
    </source>
</evidence>
<feature type="transmembrane region" description="Helical" evidence="9">
    <location>
        <begin position="1119"/>
        <end position="1137"/>
    </location>
</feature>
<proteinExistence type="predicted"/>
<feature type="repeat" description="ANK" evidence="7">
    <location>
        <begin position="799"/>
        <end position="831"/>
    </location>
</feature>
<feature type="transmembrane region" description="Helical" evidence="9">
    <location>
        <begin position="1291"/>
        <end position="1315"/>
    </location>
</feature>
<feature type="region of interest" description="Disordered" evidence="8">
    <location>
        <begin position="1"/>
        <end position="46"/>
    </location>
</feature>
<protein>
    <submittedName>
        <fullName evidence="11">Ankyrin 2,3/unc44</fullName>
    </submittedName>
</protein>
<feature type="compositionally biased region" description="Polar residues" evidence="8">
    <location>
        <begin position="1"/>
        <end position="12"/>
    </location>
</feature>
<evidence type="ECO:0000256" key="8">
    <source>
        <dbReference type="SAM" id="MobiDB-lite"/>
    </source>
</evidence>
<feature type="repeat" description="ANK" evidence="7">
    <location>
        <begin position="182"/>
        <end position="214"/>
    </location>
</feature>
<evidence type="ECO:0000256" key="5">
    <source>
        <dbReference type="ARBA" id="ARBA00023043"/>
    </source>
</evidence>
<dbReference type="Pfam" id="PF12796">
    <property type="entry name" value="Ank_2"/>
    <property type="match status" value="3"/>
</dbReference>
<dbReference type="PROSITE" id="PS50297">
    <property type="entry name" value="ANK_REP_REGION"/>
    <property type="match status" value="4"/>
</dbReference>
<feature type="repeat" description="ANK" evidence="7">
    <location>
        <begin position="149"/>
        <end position="181"/>
    </location>
</feature>
<dbReference type="Pfam" id="PF00023">
    <property type="entry name" value="Ank"/>
    <property type="match status" value="1"/>
</dbReference>
<dbReference type="PANTHER" id="PTHR24198">
    <property type="entry name" value="ANKYRIN REPEAT AND PROTEIN KINASE DOMAIN-CONTAINING PROTEIN"/>
    <property type="match status" value="1"/>
</dbReference>
<dbReference type="PANTHER" id="PTHR24198:SF165">
    <property type="entry name" value="ANKYRIN REPEAT-CONTAINING PROTEIN-RELATED"/>
    <property type="match status" value="1"/>
</dbReference>
<keyword evidence="3" id="KW-0677">Repeat</keyword>
<feature type="repeat" description="ANK" evidence="7">
    <location>
        <begin position="643"/>
        <end position="669"/>
    </location>
</feature>
<evidence type="ECO:0000256" key="3">
    <source>
        <dbReference type="ARBA" id="ARBA00022737"/>
    </source>
</evidence>
<dbReference type="OrthoDB" id="539213at2759"/>
<dbReference type="InterPro" id="IPR036770">
    <property type="entry name" value="Ankyrin_rpt-contain_sf"/>
</dbReference>
<comment type="caution">
    <text evidence="11">The sequence shown here is derived from an EMBL/GenBank/DDBJ whole genome shotgun (WGS) entry which is preliminary data.</text>
</comment>
<comment type="subcellular location">
    <subcellularLocation>
        <location evidence="1">Membrane</location>
        <topology evidence="1">Multi-pass membrane protein</topology>
    </subcellularLocation>
</comment>
<dbReference type="SMART" id="SM00248">
    <property type="entry name" value="ANK"/>
    <property type="match status" value="12"/>
</dbReference>
<feature type="compositionally biased region" description="Acidic residues" evidence="8">
    <location>
        <begin position="35"/>
        <end position="46"/>
    </location>
</feature>
<keyword evidence="4 9" id="KW-1133">Transmembrane helix</keyword>
<dbReference type="InterPro" id="IPR002110">
    <property type="entry name" value="Ankyrin_rpt"/>
</dbReference>
<keyword evidence="6 9" id="KW-0472">Membrane</keyword>
<dbReference type="PROSITE" id="PS50088">
    <property type="entry name" value="ANK_REPEAT"/>
    <property type="match status" value="5"/>
</dbReference>